<keyword evidence="2" id="KW-1185">Reference proteome</keyword>
<evidence type="ECO:0000313" key="1">
    <source>
        <dbReference type="EMBL" id="KAF2835446.1"/>
    </source>
</evidence>
<name>A0A9P4S4J8_9PEZI</name>
<evidence type="ECO:0000313" key="2">
    <source>
        <dbReference type="Proteomes" id="UP000799429"/>
    </source>
</evidence>
<organism evidence="1 2">
    <name type="scientific">Patellaria atrata CBS 101060</name>
    <dbReference type="NCBI Taxonomy" id="1346257"/>
    <lineage>
        <taxon>Eukaryota</taxon>
        <taxon>Fungi</taxon>
        <taxon>Dikarya</taxon>
        <taxon>Ascomycota</taxon>
        <taxon>Pezizomycotina</taxon>
        <taxon>Dothideomycetes</taxon>
        <taxon>Dothideomycetes incertae sedis</taxon>
        <taxon>Patellariales</taxon>
        <taxon>Patellariaceae</taxon>
        <taxon>Patellaria</taxon>
    </lineage>
</organism>
<protein>
    <submittedName>
        <fullName evidence="1">Uncharacterized protein</fullName>
    </submittedName>
</protein>
<dbReference type="Proteomes" id="UP000799429">
    <property type="component" value="Unassembled WGS sequence"/>
</dbReference>
<dbReference type="EMBL" id="MU006109">
    <property type="protein sequence ID" value="KAF2835446.1"/>
    <property type="molecule type" value="Genomic_DNA"/>
</dbReference>
<reference evidence="1" key="1">
    <citation type="journal article" date="2020" name="Stud. Mycol.">
        <title>101 Dothideomycetes genomes: a test case for predicting lifestyles and emergence of pathogens.</title>
        <authorList>
            <person name="Haridas S."/>
            <person name="Albert R."/>
            <person name="Binder M."/>
            <person name="Bloem J."/>
            <person name="Labutti K."/>
            <person name="Salamov A."/>
            <person name="Andreopoulos B."/>
            <person name="Baker S."/>
            <person name="Barry K."/>
            <person name="Bills G."/>
            <person name="Bluhm B."/>
            <person name="Cannon C."/>
            <person name="Castanera R."/>
            <person name="Culley D."/>
            <person name="Daum C."/>
            <person name="Ezra D."/>
            <person name="Gonzalez J."/>
            <person name="Henrissat B."/>
            <person name="Kuo A."/>
            <person name="Liang C."/>
            <person name="Lipzen A."/>
            <person name="Lutzoni F."/>
            <person name="Magnuson J."/>
            <person name="Mondo S."/>
            <person name="Nolan M."/>
            <person name="Ohm R."/>
            <person name="Pangilinan J."/>
            <person name="Park H.-J."/>
            <person name="Ramirez L."/>
            <person name="Alfaro M."/>
            <person name="Sun H."/>
            <person name="Tritt A."/>
            <person name="Yoshinaga Y."/>
            <person name="Zwiers L.-H."/>
            <person name="Turgeon B."/>
            <person name="Goodwin S."/>
            <person name="Spatafora J."/>
            <person name="Crous P."/>
            <person name="Grigoriev I."/>
        </authorList>
    </citation>
    <scope>NUCLEOTIDE SEQUENCE</scope>
    <source>
        <strain evidence="1">CBS 101060</strain>
    </source>
</reference>
<dbReference type="OrthoDB" id="5358475at2759"/>
<accession>A0A9P4S4J8</accession>
<sequence>MKLSNAVQQASAFLNPLPSSPNLVPLVFEPLPLGSIKPLGWLENEMQLMAHGLAGQEFEFYPYVYDSPWLGGGSEYSVLNEGLPYWFNGIVPLAYGLDDDRLKQQVHDAVTHVLEHQWEDGWLGPESVDYRNLWARFPIMLGFMQLYEADLRYSELLLPAMYKFIDLMHSMLADDLSGYVPHEGEFFQEATRWGRARAHDMMIVLQWLYEKHPPANSKKLLESMRYLLEGALDWSYWFSEGVFIKDDLFNVPGQDEANEMYPFEHGVNLGQGLKAGAVIRRFTYNNSLLDITRQGVNWTFEYHGAASGTILADERINGLAPYYGSELCTVVETMYSLSYLYQAFGDNSFADRCELAAFNALPVQVTSDWWARQYLTQPNQPYSTRLDPNPFFNSREWAQTYTLEGNYPCCTVNFPQGFPKFLSNSFVKVGDDGLAHVLLSPASVMTTIKGADVIVDCETRYPFDNSLEYTIDSDIDFRFHIRVPSWANAEYSSVNVSRPADLFPDSHTGLHWIDIKAGRTYVSYMLDHSIVIEHRMNDTVAVHNGAVLYALEIKQRSYASAPKSFTGDPLTKEMPREVKDWILTNASAWNVAIDVSTLEFHSSYKPLRKPTFSPGGPLVWISAKACHIEWGLFRNSPDIPPPKEQRKCLGELFEAQLVPYGSAKLHMVDLPTIDLSSYPR</sequence>
<gene>
    <name evidence="1" type="ORF">M501DRAFT_1019963</name>
</gene>
<proteinExistence type="predicted"/>
<dbReference type="PANTHER" id="PTHR31151">
    <property type="entry name" value="PROLINE-TRNA LIGASE (DUF1680)"/>
    <property type="match status" value="1"/>
</dbReference>
<dbReference type="AlphaFoldDB" id="A0A9P4S4J8"/>
<dbReference type="PANTHER" id="PTHR31151:SF0">
    <property type="entry name" value="PROLINE-TRNA LIGASE (DUF1680)"/>
    <property type="match status" value="1"/>
</dbReference>
<comment type="caution">
    <text evidence="1">The sequence shown here is derived from an EMBL/GenBank/DDBJ whole genome shotgun (WGS) entry which is preliminary data.</text>
</comment>